<name>A0ABY3PAG6_9STAP</name>
<protein>
    <submittedName>
        <fullName evidence="2">Helix-turn-helix domain-containing protein</fullName>
    </submittedName>
</protein>
<dbReference type="RefSeq" id="WP_229291800.1">
    <property type="nucleotide sequence ID" value="NZ_CP086654.1"/>
</dbReference>
<proteinExistence type="predicted"/>
<evidence type="ECO:0000313" key="3">
    <source>
        <dbReference type="Proteomes" id="UP001197626"/>
    </source>
</evidence>
<feature type="transmembrane region" description="Helical" evidence="1">
    <location>
        <begin position="108"/>
        <end position="127"/>
    </location>
</feature>
<reference evidence="2 3" key="1">
    <citation type="journal article" date="2022" name="Pathogens">
        <title>Staphylococcus ratti sp. nov. Isolated from a Lab Rat.</title>
        <authorList>
            <person name="Kovarovic V."/>
            <person name="Sedlacek I."/>
            <person name="Petras P."/>
            <person name="Kralova S."/>
            <person name="Maslanova I."/>
            <person name="Svec P."/>
            <person name="Neumann-Schaal M."/>
            <person name="Botka T."/>
            <person name="Gelbicova T."/>
            <person name="Stankova E."/>
            <person name="Doskar J."/>
            <person name="Pantucek R."/>
        </authorList>
    </citation>
    <scope>NUCLEOTIDE SEQUENCE [LARGE SCALE GENOMIC DNA]</scope>
    <source>
        <strain evidence="2 3">CCM 9025</strain>
    </source>
</reference>
<dbReference type="InterPro" id="IPR010982">
    <property type="entry name" value="Lambda_DNA-bd_dom_sf"/>
</dbReference>
<dbReference type="Pfam" id="PF13413">
    <property type="entry name" value="HTH_25"/>
    <property type="match status" value="1"/>
</dbReference>
<keyword evidence="1" id="KW-0812">Transmembrane</keyword>
<dbReference type="Proteomes" id="UP001197626">
    <property type="component" value="Chromosome"/>
</dbReference>
<sequence>MKKIGEVLQGRRERMGLTLAELEKRTHIQREILVHIEKNEFDLLKYPEYAKGFIQKYAHAVNMDAKILISEHETELPSLHYSAKTSLAQLRQNPETFELTSSNNEQKWLGILIACTIILTGVFWGILSLML</sequence>
<evidence type="ECO:0000256" key="1">
    <source>
        <dbReference type="SAM" id="Phobius"/>
    </source>
</evidence>
<keyword evidence="3" id="KW-1185">Reference proteome</keyword>
<dbReference type="PANTHER" id="PTHR34475:SF1">
    <property type="entry name" value="CYTOSKELETON PROTEIN RODZ"/>
    <property type="match status" value="1"/>
</dbReference>
<keyword evidence="1" id="KW-1133">Transmembrane helix</keyword>
<dbReference type="Gene3D" id="1.10.260.40">
    <property type="entry name" value="lambda repressor-like DNA-binding domains"/>
    <property type="match status" value="1"/>
</dbReference>
<organism evidence="2 3">
    <name type="scientific">Staphylococcus ratti</name>
    <dbReference type="NCBI Taxonomy" id="2892440"/>
    <lineage>
        <taxon>Bacteria</taxon>
        <taxon>Bacillati</taxon>
        <taxon>Bacillota</taxon>
        <taxon>Bacilli</taxon>
        <taxon>Bacillales</taxon>
        <taxon>Staphylococcaceae</taxon>
        <taxon>Staphylococcus</taxon>
    </lineage>
</organism>
<dbReference type="SUPFAM" id="SSF47413">
    <property type="entry name" value="lambda repressor-like DNA-binding domains"/>
    <property type="match status" value="1"/>
</dbReference>
<dbReference type="EMBL" id="CP086654">
    <property type="protein sequence ID" value="UEX89296.1"/>
    <property type="molecule type" value="Genomic_DNA"/>
</dbReference>
<evidence type="ECO:0000313" key="2">
    <source>
        <dbReference type="EMBL" id="UEX89296.1"/>
    </source>
</evidence>
<accession>A0ABY3PAG6</accession>
<gene>
    <name evidence="2" type="ORF">LN051_06840</name>
</gene>
<dbReference type="InterPro" id="IPR050400">
    <property type="entry name" value="Bact_Cytoskel_RodZ"/>
</dbReference>
<dbReference type="PANTHER" id="PTHR34475">
    <property type="match status" value="1"/>
</dbReference>
<keyword evidence="1" id="KW-0472">Membrane</keyword>